<dbReference type="AlphaFoldDB" id="A0A1I7YH47"/>
<accession>A0A1I7YH47</accession>
<dbReference type="Proteomes" id="UP000095287">
    <property type="component" value="Unplaced"/>
</dbReference>
<organism evidence="1 2">
    <name type="scientific">Steinernema glaseri</name>
    <dbReference type="NCBI Taxonomy" id="37863"/>
    <lineage>
        <taxon>Eukaryota</taxon>
        <taxon>Metazoa</taxon>
        <taxon>Ecdysozoa</taxon>
        <taxon>Nematoda</taxon>
        <taxon>Chromadorea</taxon>
        <taxon>Rhabditida</taxon>
        <taxon>Tylenchina</taxon>
        <taxon>Panagrolaimomorpha</taxon>
        <taxon>Strongyloidoidea</taxon>
        <taxon>Steinernematidae</taxon>
        <taxon>Steinernema</taxon>
    </lineage>
</organism>
<reference evidence="2" key="1">
    <citation type="submission" date="2016-11" db="UniProtKB">
        <authorList>
            <consortium name="WormBaseParasite"/>
        </authorList>
    </citation>
    <scope>IDENTIFICATION</scope>
</reference>
<name>A0A1I7YH47_9BILA</name>
<evidence type="ECO:0000313" key="1">
    <source>
        <dbReference type="Proteomes" id="UP000095287"/>
    </source>
</evidence>
<sequence length="62" mass="7086">MAICPYPDSSYGLTSSFISFLDLLRSRFFGDYPNCLKAPRLFKLLDPVNTTYQNVRSVLAVY</sequence>
<evidence type="ECO:0000313" key="2">
    <source>
        <dbReference type="WBParaSite" id="L893_g16061.t1"/>
    </source>
</evidence>
<protein>
    <submittedName>
        <fullName evidence="2">DDE_Tnp_1_7 domain-containing protein</fullName>
    </submittedName>
</protein>
<proteinExistence type="predicted"/>
<keyword evidence="1" id="KW-1185">Reference proteome</keyword>
<dbReference type="WBParaSite" id="L893_g16061.t1">
    <property type="protein sequence ID" value="L893_g16061.t1"/>
    <property type="gene ID" value="L893_g16061"/>
</dbReference>